<keyword evidence="3" id="KW-1185">Reference proteome</keyword>
<gene>
    <name evidence="2" type="ORF">AFUS01_LOCUS41046</name>
</gene>
<dbReference type="AlphaFoldDB" id="A0A8J2LG62"/>
<proteinExistence type="predicted"/>
<name>A0A8J2LG62_9HEXA</name>
<organism evidence="2 3">
    <name type="scientific">Allacma fusca</name>
    <dbReference type="NCBI Taxonomy" id="39272"/>
    <lineage>
        <taxon>Eukaryota</taxon>
        <taxon>Metazoa</taxon>
        <taxon>Ecdysozoa</taxon>
        <taxon>Arthropoda</taxon>
        <taxon>Hexapoda</taxon>
        <taxon>Collembola</taxon>
        <taxon>Symphypleona</taxon>
        <taxon>Sminthuridae</taxon>
        <taxon>Allacma</taxon>
    </lineage>
</organism>
<evidence type="ECO:0000313" key="2">
    <source>
        <dbReference type="EMBL" id="CAG7831296.1"/>
    </source>
</evidence>
<evidence type="ECO:0000256" key="1">
    <source>
        <dbReference type="SAM" id="MobiDB-lite"/>
    </source>
</evidence>
<sequence length="23" mass="2691">MYADTVEDDKRMDDNKDNIVDGM</sequence>
<evidence type="ECO:0000313" key="3">
    <source>
        <dbReference type="Proteomes" id="UP000708208"/>
    </source>
</evidence>
<accession>A0A8J2LG62</accession>
<protein>
    <submittedName>
        <fullName evidence="2">Uncharacterized protein</fullName>
    </submittedName>
</protein>
<dbReference type="Proteomes" id="UP000708208">
    <property type="component" value="Unassembled WGS sequence"/>
</dbReference>
<dbReference type="EMBL" id="CAJVCH010559826">
    <property type="protein sequence ID" value="CAG7831296.1"/>
    <property type="molecule type" value="Genomic_DNA"/>
</dbReference>
<feature type="non-terminal residue" evidence="2">
    <location>
        <position position="1"/>
    </location>
</feature>
<comment type="caution">
    <text evidence="2">The sequence shown here is derived from an EMBL/GenBank/DDBJ whole genome shotgun (WGS) entry which is preliminary data.</text>
</comment>
<feature type="compositionally biased region" description="Basic and acidic residues" evidence="1">
    <location>
        <begin position="8"/>
        <end position="23"/>
    </location>
</feature>
<reference evidence="2" key="1">
    <citation type="submission" date="2021-06" db="EMBL/GenBank/DDBJ databases">
        <authorList>
            <person name="Hodson N. C."/>
            <person name="Mongue J. A."/>
            <person name="Jaron S. K."/>
        </authorList>
    </citation>
    <scope>NUCLEOTIDE SEQUENCE</scope>
</reference>
<feature type="region of interest" description="Disordered" evidence="1">
    <location>
        <begin position="1"/>
        <end position="23"/>
    </location>
</feature>